<dbReference type="InterPro" id="IPR006190">
    <property type="entry name" value="SAF_AFP_Neu5Ac"/>
</dbReference>
<dbReference type="EMBL" id="QREG01000003">
    <property type="protein sequence ID" value="REE01640.1"/>
    <property type="molecule type" value="Genomic_DNA"/>
</dbReference>
<dbReference type="InterPro" id="IPR013974">
    <property type="entry name" value="SAF"/>
</dbReference>
<dbReference type="OrthoDB" id="9814210at2"/>
<evidence type="ECO:0000259" key="1">
    <source>
        <dbReference type="PROSITE" id="PS50844"/>
    </source>
</evidence>
<keyword evidence="3" id="KW-1185">Reference proteome</keyword>
<comment type="caution">
    <text evidence="2">The sequence shown here is derived from an EMBL/GenBank/DDBJ whole genome shotgun (WGS) entry which is preliminary data.</text>
</comment>
<dbReference type="CDD" id="cd11615">
    <property type="entry name" value="SAF_NeuB_like"/>
    <property type="match status" value="1"/>
</dbReference>
<sequence>MSKTIIIAEAGVNHNGDLRKAKALIDVAFEAGADFVKFQSFKADKLVSRSAKKADYQISNMKDGDDGQYEMLKKLELSEGDHIELIEYCNKKGIKFLSTAFDVDGIDYLNDLGLELFKIPSGEITNYPYLKRLARIAKRVILSTGMSTIEEIKAAIQVLVSENLELNDITVLHCNTEYPTPYSDVNLKAMKTIGYECKVRIGYSDHTLGIEVPVAAVALGATVIEKHFTLDRSMEGPDHAASLEPDELLEMVKAIRNIEKAIGGTGKKEPSLSELKNISIARKSIHLARGVKKGKVLEESDLIPLRPGDGINPMDWERVVGKVVVHELNQYHKLTEADLK</sequence>
<dbReference type="InterPro" id="IPR057736">
    <property type="entry name" value="SAF_PseI/NeuA/NeuB"/>
</dbReference>
<dbReference type="InterPro" id="IPR051690">
    <property type="entry name" value="PseI-like"/>
</dbReference>
<dbReference type="Gene3D" id="3.90.1210.10">
    <property type="entry name" value="Antifreeze-like/N-acetylneuraminic acid synthase C-terminal domain"/>
    <property type="match status" value="1"/>
</dbReference>
<dbReference type="NCBIfam" id="TIGR03569">
    <property type="entry name" value="NeuB_NnaB"/>
    <property type="match status" value="1"/>
</dbReference>
<name>A0A3D9L641_MARFU</name>
<dbReference type="GO" id="GO:0016051">
    <property type="term" value="P:carbohydrate biosynthetic process"/>
    <property type="evidence" value="ECO:0007669"/>
    <property type="project" value="InterPro"/>
</dbReference>
<dbReference type="PROSITE" id="PS50844">
    <property type="entry name" value="AFP_LIKE"/>
    <property type="match status" value="1"/>
</dbReference>
<dbReference type="PANTHER" id="PTHR42966:SF1">
    <property type="entry name" value="SIALIC ACID SYNTHASE"/>
    <property type="match status" value="1"/>
</dbReference>
<dbReference type="Pfam" id="PF03102">
    <property type="entry name" value="NeuB"/>
    <property type="match status" value="1"/>
</dbReference>
<dbReference type="Gene3D" id="3.20.20.70">
    <property type="entry name" value="Aldolase class I"/>
    <property type="match status" value="1"/>
</dbReference>
<dbReference type="PANTHER" id="PTHR42966">
    <property type="entry name" value="N-ACETYLNEURAMINATE SYNTHASE"/>
    <property type="match status" value="1"/>
</dbReference>
<evidence type="ECO:0000313" key="2">
    <source>
        <dbReference type="EMBL" id="REE01640.1"/>
    </source>
</evidence>
<dbReference type="SUPFAM" id="SSF51569">
    <property type="entry name" value="Aldolase"/>
    <property type="match status" value="1"/>
</dbReference>
<organism evidence="2 3">
    <name type="scientific">Marinoscillum furvescens DSM 4134</name>
    <dbReference type="NCBI Taxonomy" id="1122208"/>
    <lineage>
        <taxon>Bacteria</taxon>
        <taxon>Pseudomonadati</taxon>
        <taxon>Bacteroidota</taxon>
        <taxon>Cytophagia</taxon>
        <taxon>Cytophagales</taxon>
        <taxon>Reichenbachiellaceae</taxon>
        <taxon>Marinoscillum</taxon>
    </lineage>
</organism>
<dbReference type="RefSeq" id="WP_115867075.1">
    <property type="nucleotide sequence ID" value="NZ_QREG01000003.1"/>
</dbReference>
<feature type="domain" description="AFP-like" evidence="1">
    <location>
        <begin position="284"/>
        <end position="340"/>
    </location>
</feature>
<dbReference type="SUPFAM" id="SSF51269">
    <property type="entry name" value="AFP III-like domain"/>
    <property type="match status" value="1"/>
</dbReference>
<reference evidence="2 3" key="1">
    <citation type="submission" date="2018-07" db="EMBL/GenBank/DDBJ databases">
        <title>Genomic Encyclopedia of Type Strains, Phase IV (KMG-IV): sequencing the most valuable type-strain genomes for metagenomic binning, comparative biology and taxonomic classification.</title>
        <authorList>
            <person name="Goeker M."/>
        </authorList>
    </citation>
    <scope>NUCLEOTIDE SEQUENCE [LARGE SCALE GENOMIC DNA]</scope>
    <source>
        <strain evidence="2 3">DSM 4134</strain>
    </source>
</reference>
<dbReference type="InterPro" id="IPR013132">
    <property type="entry name" value="PseI/NeuA/B-like_N"/>
</dbReference>
<dbReference type="InterPro" id="IPR036732">
    <property type="entry name" value="AFP_Neu5c_C_sf"/>
</dbReference>
<accession>A0A3D9L641</accession>
<proteinExistence type="predicted"/>
<dbReference type="InterPro" id="IPR020007">
    <property type="entry name" value="NeuB/NeuA"/>
</dbReference>
<dbReference type="InterPro" id="IPR013785">
    <property type="entry name" value="Aldolase_TIM"/>
</dbReference>
<dbReference type="SMART" id="SM00858">
    <property type="entry name" value="SAF"/>
    <property type="match status" value="1"/>
</dbReference>
<protein>
    <submittedName>
        <fullName evidence="2">N-acetylneuraminate synthase</fullName>
    </submittedName>
</protein>
<dbReference type="AlphaFoldDB" id="A0A3D9L641"/>
<evidence type="ECO:0000313" key="3">
    <source>
        <dbReference type="Proteomes" id="UP000256779"/>
    </source>
</evidence>
<gene>
    <name evidence="2" type="ORF">C7460_103157</name>
</gene>
<dbReference type="Proteomes" id="UP000256779">
    <property type="component" value="Unassembled WGS sequence"/>
</dbReference>
<dbReference type="GO" id="GO:0047444">
    <property type="term" value="F:N-acylneuraminate-9-phosphate synthase activity"/>
    <property type="evidence" value="ECO:0007669"/>
    <property type="project" value="TreeGrafter"/>
</dbReference>